<dbReference type="AlphaFoldDB" id="A0A8J3CNM8"/>
<organism evidence="1 2">
    <name type="scientific">Formosimonas limnophila</name>
    <dbReference type="NCBI Taxonomy" id="1384487"/>
    <lineage>
        <taxon>Bacteria</taxon>
        <taxon>Pseudomonadati</taxon>
        <taxon>Pseudomonadota</taxon>
        <taxon>Betaproteobacteria</taxon>
        <taxon>Burkholderiales</taxon>
        <taxon>Burkholderiaceae</taxon>
        <taxon>Formosimonas</taxon>
    </lineage>
</organism>
<reference evidence="1" key="1">
    <citation type="journal article" date="2014" name="Int. J. Syst. Evol. Microbiol.">
        <title>Complete genome sequence of Corynebacterium casei LMG S-19264T (=DSM 44701T), isolated from a smear-ripened cheese.</title>
        <authorList>
            <consortium name="US DOE Joint Genome Institute (JGI-PGF)"/>
            <person name="Walter F."/>
            <person name="Albersmeier A."/>
            <person name="Kalinowski J."/>
            <person name="Ruckert C."/>
        </authorList>
    </citation>
    <scope>NUCLEOTIDE SEQUENCE</scope>
    <source>
        <strain evidence="1">KCTC 32501</strain>
    </source>
</reference>
<evidence type="ECO:0000313" key="1">
    <source>
        <dbReference type="EMBL" id="GHA76010.1"/>
    </source>
</evidence>
<dbReference type="Gene3D" id="3.90.180.10">
    <property type="entry name" value="Medium-chain alcohol dehydrogenases, catalytic domain"/>
    <property type="match status" value="1"/>
</dbReference>
<name>A0A8J3CNM8_9BURK</name>
<dbReference type="Proteomes" id="UP000614287">
    <property type="component" value="Unassembled WGS sequence"/>
</dbReference>
<proteinExistence type="predicted"/>
<dbReference type="EMBL" id="BMZG01000008">
    <property type="protein sequence ID" value="GHA76010.1"/>
    <property type="molecule type" value="Genomic_DNA"/>
</dbReference>
<keyword evidence="2" id="KW-1185">Reference proteome</keyword>
<reference evidence="1" key="2">
    <citation type="submission" date="2020-09" db="EMBL/GenBank/DDBJ databases">
        <authorList>
            <person name="Sun Q."/>
            <person name="Kim S."/>
        </authorList>
    </citation>
    <scope>NUCLEOTIDE SEQUENCE</scope>
    <source>
        <strain evidence="1">KCTC 32501</strain>
    </source>
</reference>
<evidence type="ECO:0000313" key="2">
    <source>
        <dbReference type="Proteomes" id="UP000614287"/>
    </source>
</evidence>
<comment type="caution">
    <text evidence="1">The sequence shown here is derived from an EMBL/GenBank/DDBJ whole genome shotgun (WGS) entry which is preliminary data.</text>
</comment>
<dbReference type="Gene3D" id="3.40.50.720">
    <property type="entry name" value="NAD(P)-binding Rossmann-like Domain"/>
    <property type="match status" value="1"/>
</dbReference>
<accession>A0A8J3CNM8</accession>
<gene>
    <name evidence="1" type="ORF">GCM10009007_16310</name>
</gene>
<protein>
    <submittedName>
        <fullName evidence="1">Uncharacterized protein</fullName>
    </submittedName>
</protein>
<sequence>MYWESMFTRTSFATVDMAHQGKILSEVAQLVEVNKLRSTITQDFGTINAANIWQADRAPKRVQKPMKTSRTI</sequence>